<proteinExistence type="predicted"/>
<accession>A0A1Y1IF87</accession>
<keyword evidence="1" id="KW-0732">Signal</keyword>
<keyword evidence="3" id="KW-1185">Reference proteome</keyword>
<name>A0A1Y1IF87_KLENI</name>
<feature type="non-terminal residue" evidence="2">
    <location>
        <position position="513"/>
    </location>
</feature>
<sequence>MIIMERRKHGAVPPSATWHSLIAAIGLVGLLFVRQAEGGVSGQPMCDYQPGAGMGNTFILSRMSVPFAKDDSLGEFYVDEGRRLMFTTWNNGVYMFPLSLDGSYLPTFLCPQKKLQTLNYANGNLMLIPLALDTSRGILFAPSETGGSSSKPIWYAIEYTVSPVRITTMTHTSGTFAGTGAGAPRSLDYDSVKKRLITAVKGAPIILLDVTSLSTTPGTTVVGMTPGTNGLQGLDWTGAGLDVTNRWGHFVGQQYQASSSTWNMGVSTKVNLDNIHLSSAWTTPSYFSNLNKAYYYRFQVGVIPNSSVYWTGRHTDTTSFTISAGGMKSLGWLMRRDYSSVTASWQLTGVTDKINGFGLDPATQQVYMGTSQQLNTTYLVPYSRIYNTDTDSQWRMNAKYGPFSRDQVNGNYGQLIGSLWFSNQTDIGIAWHSSISNPGGVDLVAFRRYSCWNASTPCASISGGYCSCRVPNTPYLLSYYQPVQLYSCIGGAQANNTANPPAYPTCEWTPFHP</sequence>
<organism evidence="2 3">
    <name type="scientific">Klebsormidium nitens</name>
    <name type="common">Green alga</name>
    <name type="synonym">Ulothrix nitens</name>
    <dbReference type="NCBI Taxonomy" id="105231"/>
    <lineage>
        <taxon>Eukaryota</taxon>
        <taxon>Viridiplantae</taxon>
        <taxon>Streptophyta</taxon>
        <taxon>Klebsormidiophyceae</taxon>
        <taxon>Klebsormidiales</taxon>
        <taxon>Klebsormidiaceae</taxon>
        <taxon>Klebsormidium</taxon>
    </lineage>
</organism>
<evidence type="ECO:0000313" key="3">
    <source>
        <dbReference type="Proteomes" id="UP000054558"/>
    </source>
</evidence>
<gene>
    <name evidence="2" type="ORF">KFL_005060100</name>
</gene>
<dbReference type="EMBL" id="DF237455">
    <property type="protein sequence ID" value="GAQ89283.1"/>
    <property type="molecule type" value="Genomic_DNA"/>
</dbReference>
<evidence type="ECO:0000313" key="2">
    <source>
        <dbReference type="EMBL" id="GAQ89283.1"/>
    </source>
</evidence>
<reference evidence="2 3" key="1">
    <citation type="journal article" date="2014" name="Nat. Commun.">
        <title>Klebsormidium flaccidum genome reveals primary factors for plant terrestrial adaptation.</title>
        <authorList>
            <person name="Hori K."/>
            <person name="Maruyama F."/>
            <person name="Fujisawa T."/>
            <person name="Togashi T."/>
            <person name="Yamamoto N."/>
            <person name="Seo M."/>
            <person name="Sato S."/>
            <person name="Yamada T."/>
            <person name="Mori H."/>
            <person name="Tajima N."/>
            <person name="Moriyama T."/>
            <person name="Ikeuchi M."/>
            <person name="Watanabe M."/>
            <person name="Wada H."/>
            <person name="Kobayashi K."/>
            <person name="Saito M."/>
            <person name="Masuda T."/>
            <person name="Sasaki-Sekimoto Y."/>
            <person name="Mashiguchi K."/>
            <person name="Awai K."/>
            <person name="Shimojima M."/>
            <person name="Masuda S."/>
            <person name="Iwai M."/>
            <person name="Nobusawa T."/>
            <person name="Narise T."/>
            <person name="Kondo S."/>
            <person name="Saito H."/>
            <person name="Sato R."/>
            <person name="Murakawa M."/>
            <person name="Ihara Y."/>
            <person name="Oshima-Yamada Y."/>
            <person name="Ohtaka K."/>
            <person name="Satoh M."/>
            <person name="Sonobe K."/>
            <person name="Ishii M."/>
            <person name="Ohtani R."/>
            <person name="Kanamori-Sato M."/>
            <person name="Honoki R."/>
            <person name="Miyazaki D."/>
            <person name="Mochizuki H."/>
            <person name="Umetsu J."/>
            <person name="Higashi K."/>
            <person name="Shibata D."/>
            <person name="Kamiya Y."/>
            <person name="Sato N."/>
            <person name="Nakamura Y."/>
            <person name="Tabata S."/>
            <person name="Ida S."/>
            <person name="Kurokawa K."/>
            <person name="Ohta H."/>
        </authorList>
    </citation>
    <scope>NUCLEOTIDE SEQUENCE [LARGE SCALE GENOMIC DNA]</scope>
    <source>
        <strain evidence="2 3">NIES-2285</strain>
    </source>
</reference>
<dbReference type="AlphaFoldDB" id="A0A1Y1IF87"/>
<feature type="chain" id="PRO_5012440418" evidence="1">
    <location>
        <begin position="39"/>
        <end position="513"/>
    </location>
</feature>
<feature type="signal peptide" evidence="1">
    <location>
        <begin position="1"/>
        <end position="38"/>
    </location>
</feature>
<protein>
    <submittedName>
        <fullName evidence="2">Uncharacterized protein</fullName>
    </submittedName>
</protein>
<evidence type="ECO:0000256" key="1">
    <source>
        <dbReference type="SAM" id="SignalP"/>
    </source>
</evidence>
<dbReference type="Proteomes" id="UP000054558">
    <property type="component" value="Unassembled WGS sequence"/>
</dbReference>